<dbReference type="InterPro" id="IPR036271">
    <property type="entry name" value="Tet_transcr_reg_TetR-rel_C_sf"/>
</dbReference>
<feature type="domain" description="HTH tetR-type" evidence="6">
    <location>
        <begin position="8"/>
        <end position="68"/>
    </location>
</feature>
<keyword evidence="2" id="KW-0805">Transcription regulation</keyword>
<organism evidence="7 8">
    <name type="scientific">Micromonospora matsumotoense</name>
    <dbReference type="NCBI Taxonomy" id="121616"/>
    <lineage>
        <taxon>Bacteria</taxon>
        <taxon>Bacillati</taxon>
        <taxon>Actinomycetota</taxon>
        <taxon>Actinomycetes</taxon>
        <taxon>Micromonosporales</taxon>
        <taxon>Micromonosporaceae</taxon>
        <taxon>Micromonospora</taxon>
    </lineage>
</organism>
<gene>
    <name evidence="7" type="ORF">GA0070216_101539</name>
</gene>
<dbReference type="AlphaFoldDB" id="A0A1C4UJB7"/>
<dbReference type="InterPro" id="IPR009057">
    <property type="entry name" value="Homeodomain-like_sf"/>
</dbReference>
<evidence type="ECO:0000313" key="8">
    <source>
        <dbReference type="Proteomes" id="UP000198797"/>
    </source>
</evidence>
<sequence>MPKRVDHDQRRRHIAGALLRIAEQRGLQHASMREVAAAAEVSVRLVQYYFHTKDELLLASLGYLAEELGARVARRIAALGSPPTPRDVVSGTLTAILPTDPESVRLTRTYAAFYSLVLAEPDLTRHGAPHPDLLERLLAHQLRAAQQAGAAHAELDPGLTAAGLLALTNGLGSSVLGGQRDAEAALRILTYHLDRLFVPSAGHTPP</sequence>
<dbReference type="EMBL" id="FMCU01000001">
    <property type="protein sequence ID" value="SCE71759.1"/>
    <property type="molecule type" value="Genomic_DNA"/>
</dbReference>
<evidence type="ECO:0000256" key="5">
    <source>
        <dbReference type="PROSITE-ProRule" id="PRU00335"/>
    </source>
</evidence>
<dbReference type="InterPro" id="IPR001647">
    <property type="entry name" value="HTH_TetR"/>
</dbReference>
<protein>
    <submittedName>
        <fullName evidence="7">Transcriptional regulator, TetR family</fullName>
    </submittedName>
</protein>
<keyword evidence="3 5" id="KW-0238">DNA-binding</keyword>
<dbReference type="GO" id="GO:0003700">
    <property type="term" value="F:DNA-binding transcription factor activity"/>
    <property type="evidence" value="ECO:0007669"/>
    <property type="project" value="TreeGrafter"/>
</dbReference>
<dbReference type="InterPro" id="IPR050109">
    <property type="entry name" value="HTH-type_TetR-like_transc_reg"/>
</dbReference>
<dbReference type="SUPFAM" id="SSF46689">
    <property type="entry name" value="Homeodomain-like"/>
    <property type="match status" value="1"/>
</dbReference>
<keyword evidence="8" id="KW-1185">Reference proteome</keyword>
<keyword evidence="1" id="KW-0678">Repressor</keyword>
<name>A0A1C4UJB7_9ACTN</name>
<evidence type="ECO:0000313" key="7">
    <source>
        <dbReference type="EMBL" id="SCE71759.1"/>
    </source>
</evidence>
<evidence type="ECO:0000256" key="2">
    <source>
        <dbReference type="ARBA" id="ARBA00023015"/>
    </source>
</evidence>
<accession>A0A1C4UJB7</accession>
<dbReference type="PANTHER" id="PTHR30055:SF234">
    <property type="entry name" value="HTH-TYPE TRANSCRIPTIONAL REGULATOR BETI"/>
    <property type="match status" value="1"/>
</dbReference>
<dbReference type="STRING" id="121616.GA0070216_101539"/>
<evidence type="ECO:0000256" key="3">
    <source>
        <dbReference type="ARBA" id="ARBA00023125"/>
    </source>
</evidence>
<dbReference type="GO" id="GO:0000976">
    <property type="term" value="F:transcription cis-regulatory region binding"/>
    <property type="evidence" value="ECO:0007669"/>
    <property type="project" value="TreeGrafter"/>
</dbReference>
<dbReference type="InterPro" id="IPR039538">
    <property type="entry name" value="BetI_C"/>
</dbReference>
<reference evidence="8" key="1">
    <citation type="submission" date="2016-06" db="EMBL/GenBank/DDBJ databases">
        <authorList>
            <person name="Varghese N."/>
            <person name="Submissions Spin"/>
        </authorList>
    </citation>
    <scope>NUCLEOTIDE SEQUENCE [LARGE SCALE GENOMIC DNA]</scope>
    <source>
        <strain evidence="8">DSM 44100</strain>
    </source>
</reference>
<dbReference type="RefSeq" id="WP_091238174.1">
    <property type="nucleotide sequence ID" value="NZ_FMCU01000001.1"/>
</dbReference>
<dbReference type="Pfam" id="PF13977">
    <property type="entry name" value="TetR_C_6"/>
    <property type="match status" value="1"/>
</dbReference>
<dbReference type="PANTHER" id="PTHR30055">
    <property type="entry name" value="HTH-TYPE TRANSCRIPTIONAL REGULATOR RUTR"/>
    <property type="match status" value="1"/>
</dbReference>
<dbReference type="PROSITE" id="PS50977">
    <property type="entry name" value="HTH_TETR_2"/>
    <property type="match status" value="1"/>
</dbReference>
<dbReference type="SUPFAM" id="SSF48498">
    <property type="entry name" value="Tetracyclin repressor-like, C-terminal domain"/>
    <property type="match status" value="1"/>
</dbReference>
<feature type="DNA-binding region" description="H-T-H motif" evidence="5">
    <location>
        <begin position="31"/>
        <end position="50"/>
    </location>
</feature>
<evidence type="ECO:0000256" key="4">
    <source>
        <dbReference type="ARBA" id="ARBA00023163"/>
    </source>
</evidence>
<dbReference type="OrthoDB" id="9816296at2"/>
<evidence type="ECO:0000259" key="6">
    <source>
        <dbReference type="PROSITE" id="PS50977"/>
    </source>
</evidence>
<dbReference type="Pfam" id="PF00440">
    <property type="entry name" value="TetR_N"/>
    <property type="match status" value="1"/>
</dbReference>
<evidence type="ECO:0000256" key="1">
    <source>
        <dbReference type="ARBA" id="ARBA00022491"/>
    </source>
</evidence>
<dbReference type="Gene3D" id="1.10.357.10">
    <property type="entry name" value="Tetracycline Repressor, domain 2"/>
    <property type="match status" value="1"/>
</dbReference>
<dbReference type="Proteomes" id="UP000198797">
    <property type="component" value="Unassembled WGS sequence"/>
</dbReference>
<proteinExistence type="predicted"/>
<keyword evidence="4" id="KW-0804">Transcription</keyword>